<dbReference type="Pfam" id="PF06276">
    <property type="entry name" value="FhuF"/>
    <property type="match status" value="1"/>
</dbReference>
<organism evidence="4 5">
    <name type="scientific">Bradyrhizobium denitrificans</name>
    <dbReference type="NCBI Taxonomy" id="2734912"/>
    <lineage>
        <taxon>Bacteria</taxon>
        <taxon>Pseudomonadati</taxon>
        <taxon>Pseudomonadota</taxon>
        <taxon>Alphaproteobacteria</taxon>
        <taxon>Hyphomicrobiales</taxon>
        <taxon>Nitrobacteraceae</taxon>
        <taxon>Bradyrhizobium</taxon>
    </lineage>
</organism>
<gene>
    <name evidence="4" type="ORF">JQ619_19245</name>
</gene>
<evidence type="ECO:0000256" key="1">
    <source>
        <dbReference type="ARBA" id="ARBA00007832"/>
    </source>
</evidence>
<comment type="similarity">
    <text evidence="1">Belongs to the IucA/IucC family.</text>
</comment>
<reference evidence="5" key="1">
    <citation type="journal article" date="2021" name="ISME J.">
        <title>Evolutionary origin and ecological implication of a unique nif island in free-living Bradyrhizobium lineages.</title>
        <authorList>
            <person name="Tao J."/>
        </authorList>
    </citation>
    <scope>NUCLEOTIDE SEQUENCE [LARGE SCALE GENOMIC DNA]</scope>
    <source>
        <strain evidence="5">SZCCT0094</strain>
    </source>
</reference>
<evidence type="ECO:0000259" key="3">
    <source>
        <dbReference type="Pfam" id="PF06276"/>
    </source>
</evidence>
<dbReference type="EMBL" id="JAFCLK010000017">
    <property type="protein sequence ID" value="MBR1137913.1"/>
    <property type="molecule type" value="Genomic_DNA"/>
</dbReference>
<sequence length="630" mass="71252">MDETLPGVAADAEVQVDEARLRANASRNALNRLVRCLFAERLLDAEALLWAHDANQAWLPLWQQRLVLHFSDLRRAPARTLRNRGAIDVVDEAGRRRRIDGPAELITLVAPALAISPAPDGVATLIRDVEDSMRNDVMARRHRDSWSAELRTQVADAGEPGLLAYLADSLPSHLAAMTLDQWGALEGHPFYPTWKAKPNLAPDDVAALSPEFGARVRVRVGALRKQWAYVEKMPHVESYADWFAQNFPDLWQDWVKGLHERGQSADDWLPLPVHIWHLDHFVRREFAAEIAAGVFDPDGPDIVTLPSMSFRTMLPFSTQPRPFIKLPVAIWMTSEQRTLQAKSIHMGPRLSRLIADILSQEPELQDSLEIFTEELGAILHHPTTGDEHPGRFLSVVYRNSDALARHDGLLPVTVAALLTASPIDGRPLLCELIARSGDQSEAAPVAFFRAYAAIVVRPVLAMYLLYGVAFEAHQQNSSVLFDATGRPRKLLIRDFGDGRSFAPLFQQRGHRIEPFTREGILPTTFDDDISLVRSFVIDACFVCHLHEVALCLDEHYLFAHTTPWHILREEIESAFDALRPRMLSDAFWLDERKAFLEQPWPTRSVLRMHLERYRDYRVEHELPNPVADLA</sequence>
<comment type="caution">
    <text evidence="4">The sequence shown here is derived from an EMBL/GenBank/DDBJ whole genome shotgun (WGS) entry which is preliminary data.</text>
</comment>
<keyword evidence="5" id="KW-1185">Reference proteome</keyword>
<proteinExistence type="inferred from homology"/>
<feature type="domain" description="Aerobactin siderophore biosynthesis IucA/IucC N-terminal" evidence="2">
    <location>
        <begin position="177"/>
        <end position="418"/>
    </location>
</feature>
<dbReference type="InterPro" id="IPR037455">
    <property type="entry name" value="LucA/IucC-like"/>
</dbReference>
<dbReference type="PANTHER" id="PTHR34384">
    <property type="entry name" value="L-2,3-DIAMINOPROPANOATE--CITRATE LIGASE"/>
    <property type="match status" value="1"/>
</dbReference>
<dbReference type="Pfam" id="PF04183">
    <property type="entry name" value="IucA_IucC"/>
    <property type="match status" value="1"/>
</dbReference>
<dbReference type="Gene3D" id="1.10.510.40">
    <property type="match status" value="1"/>
</dbReference>
<evidence type="ECO:0000313" key="5">
    <source>
        <dbReference type="Proteomes" id="UP001314635"/>
    </source>
</evidence>
<evidence type="ECO:0000313" key="4">
    <source>
        <dbReference type="EMBL" id="MBR1137913.1"/>
    </source>
</evidence>
<feature type="domain" description="Aerobactin siderophore biosynthesis IucA/IucC-like C-terminal" evidence="3">
    <location>
        <begin position="446"/>
        <end position="617"/>
    </location>
</feature>
<dbReference type="InterPro" id="IPR007310">
    <property type="entry name" value="Aerobactin_biosyn_IucA/IucC_N"/>
</dbReference>
<protein>
    <submittedName>
        <fullName evidence="4">IucA/IucC family siderophore biosynthesis protein</fullName>
    </submittedName>
</protein>
<name>A0ABS5G9B7_9BRAD</name>
<dbReference type="PANTHER" id="PTHR34384:SF5">
    <property type="entry name" value="L-2,3-DIAMINOPROPANOATE--CITRATE LIGASE"/>
    <property type="match status" value="1"/>
</dbReference>
<dbReference type="InterPro" id="IPR022770">
    <property type="entry name" value="IucA/IucC-like_C"/>
</dbReference>
<accession>A0ABS5G9B7</accession>
<dbReference type="Proteomes" id="UP001314635">
    <property type="component" value="Unassembled WGS sequence"/>
</dbReference>
<dbReference type="RefSeq" id="WP_172235281.1">
    <property type="nucleotide sequence ID" value="NZ_JABFDP010000001.1"/>
</dbReference>
<evidence type="ECO:0000259" key="2">
    <source>
        <dbReference type="Pfam" id="PF04183"/>
    </source>
</evidence>